<name>A0AAW1XP51_RUBAR</name>
<proteinExistence type="predicted"/>
<dbReference type="AlphaFoldDB" id="A0AAW1XP51"/>
<comment type="caution">
    <text evidence="1">The sequence shown here is derived from an EMBL/GenBank/DDBJ whole genome shotgun (WGS) entry which is preliminary data.</text>
</comment>
<keyword evidence="2" id="KW-1185">Reference proteome</keyword>
<dbReference type="Proteomes" id="UP001457282">
    <property type="component" value="Unassembled WGS sequence"/>
</dbReference>
<accession>A0AAW1XP51</accession>
<evidence type="ECO:0000313" key="1">
    <source>
        <dbReference type="EMBL" id="KAK9937352.1"/>
    </source>
</evidence>
<protein>
    <submittedName>
        <fullName evidence="1">Uncharacterized protein</fullName>
    </submittedName>
</protein>
<sequence length="181" mass="19087">MGPTILVLNGIRAKKNEQVGGKWVMAGGGGGRSAVGIMKNKGTRNEVEVERRMGDVDRKSRCLSTINPVAVVASFEACAVGSGIQGGSSCRLSMSCLVDHHVACSTFKGGFGRHQARASSMVAISPMMILGGEIAIGRGSLQWEVSPVGWWHAHVGLVGEQFRPPDSLGWSVPSSTKARLE</sequence>
<evidence type="ECO:0000313" key="2">
    <source>
        <dbReference type="Proteomes" id="UP001457282"/>
    </source>
</evidence>
<reference evidence="1 2" key="1">
    <citation type="journal article" date="2023" name="G3 (Bethesda)">
        <title>A chromosome-length genome assembly and annotation of blackberry (Rubus argutus, cv. 'Hillquist').</title>
        <authorList>
            <person name="Bruna T."/>
            <person name="Aryal R."/>
            <person name="Dudchenko O."/>
            <person name="Sargent D.J."/>
            <person name="Mead D."/>
            <person name="Buti M."/>
            <person name="Cavallini A."/>
            <person name="Hytonen T."/>
            <person name="Andres J."/>
            <person name="Pham M."/>
            <person name="Weisz D."/>
            <person name="Mascagni F."/>
            <person name="Usai G."/>
            <person name="Natali L."/>
            <person name="Bassil N."/>
            <person name="Fernandez G.E."/>
            <person name="Lomsadze A."/>
            <person name="Armour M."/>
            <person name="Olukolu B."/>
            <person name="Poorten T."/>
            <person name="Britton C."/>
            <person name="Davik J."/>
            <person name="Ashrafi H."/>
            <person name="Aiden E.L."/>
            <person name="Borodovsky M."/>
            <person name="Worthington M."/>
        </authorList>
    </citation>
    <scope>NUCLEOTIDE SEQUENCE [LARGE SCALE GENOMIC DNA]</scope>
    <source>
        <strain evidence="1">PI 553951</strain>
    </source>
</reference>
<gene>
    <name evidence="1" type="ORF">M0R45_014148</name>
</gene>
<dbReference type="EMBL" id="JBEDUW010000003">
    <property type="protein sequence ID" value="KAK9937352.1"/>
    <property type="molecule type" value="Genomic_DNA"/>
</dbReference>
<organism evidence="1 2">
    <name type="scientific">Rubus argutus</name>
    <name type="common">Southern blackberry</name>
    <dbReference type="NCBI Taxonomy" id="59490"/>
    <lineage>
        <taxon>Eukaryota</taxon>
        <taxon>Viridiplantae</taxon>
        <taxon>Streptophyta</taxon>
        <taxon>Embryophyta</taxon>
        <taxon>Tracheophyta</taxon>
        <taxon>Spermatophyta</taxon>
        <taxon>Magnoliopsida</taxon>
        <taxon>eudicotyledons</taxon>
        <taxon>Gunneridae</taxon>
        <taxon>Pentapetalae</taxon>
        <taxon>rosids</taxon>
        <taxon>fabids</taxon>
        <taxon>Rosales</taxon>
        <taxon>Rosaceae</taxon>
        <taxon>Rosoideae</taxon>
        <taxon>Rosoideae incertae sedis</taxon>
        <taxon>Rubus</taxon>
    </lineage>
</organism>